<feature type="compositionally biased region" description="Basic and acidic residues" evidence="1">
    <location>
        <begin position="47"/>
        <end position="61"/>
    </location>
</feature>
<dbReference type="eggNOG" id="KOG4234">
    <property type="taxonomic scope" value="Eukaryota"/>
</dbReference>
<gene>
    <name evidence="2" type="ORF">MIMGU_mgv1a0116592mg</name>
</gene>
<dbReference type="PANTHER" id="PTHR46014:SF1">
    <property type="entry name" value="TETRATRICOPEPTIDE REPEAT PROTEIN 1"/>
    <property type="match status" value="1"/>
</dbReference>
<dbReference type="SUPFAM" id="SSF48452">
    <property type="entry name" value="TPR-like"/>
    <property type="match status" value="1"/>
</dbReference>
<dbReference type="InterPro" id="IPR011990">
    <property type="entry name" value="TPR-like_helical_dom_sf"/>
</dbReference>
<feature type="compositionally biased region" description="Acidic residues" evidence="1">
    <location>
        <begin position="1"/>
        <end position="10"/>
    </location>
</feature>
<dbReference type="AlphaFoldDB" id="A0A022R0R9"/>
<proteinExistence type="predicted"/>
<dbReference type="InterPro" id="IPR052769">
    <property type="entry name" value="TPR_domain_protein"/>
</dbReference>
<dbReference type="PANTHER" id="PTHR46014">
    <property type="entry name" value="TETRATRICOPEPTIDE REPEAT PROTEIN 1"/>
    <property type="match status" value="1"/>
</dbReference>
<feature type="region of interest" description="Disordered" evidence="1">
    <location>
        <begin position="1"/>
        <end position="97"/>
    </location>
</feature>
<evidence type="ECO:0000256" key="1">
    <source>
        <dbReference type="SAM" id="MobiDB-lite"/>
    </source>
</evidence>
<organism evidence="2 3">
    <name type="scientific">Erythranthe guttata</name>
    <name type="common">Yellow monkey flower</name>
    <name type="synonym">Mimulus guttatus</name>
    <dbReference type="NCBI Taxonomy" id="4155"/>
    <lineage>
        <taxon>Eukaryota</taxon>
        <taxon>Viridiplantae</taxon>
        <taxon>Streptophyta</taxon>
        <taxon>Embryophyta</taxon>
        <taxon>Tracheophyta</taxon>
        <taxon>Spermatophyta</taxon>
        <taxon>Magnoliopsida</taxon>
        <taxon>eudicotyledons</taxon>
        <taxon>Gunneridae</taxon>
        <taxon>Pentapetalae</taxon>
        <taxon>asterids</taxon>
        <taxon>lamiids</taxon>
        <taxon>Lamiales</taxon>
        <taxon>Phrymaceae</taxon>
        <taxon>Erythranthe</taxon>
    </lineage>
</organism>
<protein>
    <submittedName>
        <fullName evidence="2">Uncharacterized protein</fullName>
    </submittedName>
</protein>
<reference evidence="2 3" key="1">
    <citation type="journal article" date="2013" name="Proc. Natl. Acad. Sci. U.S.A.">
        <title>Fine-scale variation in meiotic recombination in Mimulus inferred from population shotgun sequencing.</title>
        <authorList>
            <person name="Hellsten U."/>
            <person name="Wright K.M."/>
            <person name="Jenkins J."/>
            <person name="Shu S."/>
            <person name="Yuan Y."/>
            <person name="Wessler S.R."/>
            <person name="Schmutz J."/>
            <person name="Willis J.H."/>
            <person name="Rokhsar D.S."/>
        </authorList>
    </citation>
    <scope>NUCLEOTIDE SEQUENCE [LARGE SCALE GENOMIC DNA]</scope>
    <source>
        <strain evidence="3">cv. DUN x IM62</strain>
    </source>
</reference>
<name>A0A022R0R9_ERYGU</name>
<dbReference type="STRING" id="4155.A0A022R0R9"/>
<evidence type="ECO:0000313" key="2">
    <source>
        <dbReference type="EMBL" id="EYU34307.1"/>
    </source>
</evidence>
<accession>A0A022R0R9</accession>
<evidence type="ECO:0000313" key="3">
    <source>
        <dbReference type="Proteomes" id="UP000030748"/>
    </source>
</evidence>
<keyword evidence="3" id="KW-1185">Reference proteome</keyword>
<sequence>MAVIEEEPSAETDLKSQPNSTAAAAGYTSDGYETASDTELNDAVLESDNHRHNSNDNDAVNKDNVVSSKNGDDEVSREVKEEEQQEKTETVDTEANEKAIARANDAKLEGNSLFKDGLYEEALTKYELAIQTVPNDPSSSELQSICHANRAACFSKL</sequence>
<feature type="non-terminal residue" evidence="2">
    <location>
        <position position="157"/>
    </location>
</feature>
<dbReference type="Proteomes" id="UP000030748">
    <property type="component" value="Unassembled WGS sequence"/>
</dbReference>
<dbReference type="Gene3D" id="1.25.40.10">
    <property type="entry name" value="Tetratricopeptide repeat domain"/>
    <property type="match status" value="1"/>
</dbReference>
<dbReference type="EMBL" id="KI630707">
    <property type="protein sequence ID" value="EYU34307.1"/>
    <property type="molecule type" value="Genomic_DNA"/>
</dbReference>
<feature type="compositionally biased region" description="Basic and acidic residues" evidence="1">
    <location>
        <begin position="70"/>
        <end position="97"/>
    </location>
</feature>